<keyword evidence="3" id="KW-0597">Phosphoprotein</keyword>
<evidence type="ECO:0000256" key="6">
    <source>
        <dbReference type="ARBA" id="ARBA00022777"/>
    </source>
</evidence>
<keyword evidence="8" id="KW-0902">Two-component regulatory system</keyword>
<dbReference type="SUPFAM" id="SSF55874">
    <property type="entry name" value="ATPase domain of HSP90 chaperone/DNA topoisomerase II/histidine kinase"/>
    <property type="match status" value="1"/>
</dbReference>
<name>A0A512PE54_9CELL</name>
<dbReference type="PANTHER" id="PTHR24421">
    <property type="entry name" value="NITRATE/NITRITE SENSOR PROTEIN NARX-RELATED"/>
    <property type="match status" value="1"/>
</dbReference>
<evidence type="ECO:0000313" key="13">
    <source>
        <dbReference type="Proteomes" id="UP000321798"/>
    </source>
</evidence>
<feature type="domain" description="Signal transduction histidine kinase subgroup 3 dimerisation and phosphoacceptor" evidence="11">
    <location>
        <begin position="199"/>
        <end position="264"/>
    </location>
</feature>
<keyword evidence="4" id="KW-0808">Transferase</keyword>
<dbReference type="EC" id="2.7.13.3" evidence="2"/>
<proteinExistence type="predicted"/>
<dbReference type="PANTHER" id="PTHR24421:SF10">
    <property type="entry name" value="NITRATE_NITRITE SENSOR PROTEIN NARQ"/>
    <property type="match status" value="1"/>
</dbReference>
<evidence type="ECO:0000256" key="2">
    <source>
        <dbReference type="ARBA" id="ARBA00012438"/>
    </source>
</evidence>
<dbReference type="GO" id="GO:0046983">
    <property type="term" value="F:protein dimerization activity"/>
    <property type="evidence" value="ECO:0007669"/>
    <property type="project" value="InterPro"/>
</dbReference>
<protein>
    <recommendedName>
        <fullName evidence="2">histidine kinase</fullName>
        <ecNumber evidence="2">2.7.13.3</ecNumber>
    </recommendedName>
</protein>
<accession>A0A512PE54</accession>
<gene>
    <name evidence="12" type="ORF">CSO01_22060</name>
</gene>
<dbReference type="Gene3D" id="1.20.5.1930">
    <property type="match status" value="1"/>
</dbReference>
<dbReference type="EMBL" id="BKAL01000007">
    <property type="protein sequence ID" value="GEP69491.1"/>
    <property type="molecule type" value="Genomic_DNA"/>
</dbReference>
<dbReference type="InterPro" id="IPR003594">
    <property type="entry name" value="HATPase_dom"/>
</dbReference>
<keyword evidence="7" id="KW-0067">ATP-binding</keyword>
<dbReference type="Proteomes" id="UP000321798">
    <property type="component" value="Unassembled WGS sequence"/>
</dbReference>
<dbReference type="AlphaFoldDB" id="A0A512PE54"/>
<dbReference type="CDD" id="cd16917">
    <property type="entry name" value="HATPase_UhpB-NarQ-NarX-like"/>
    <property type="match status" value="1"/>
</dbReference>
<organism evidence="12 13">
    <name type="scientific">Cellulomonas soli</name>
    <dbReference type="NCBI Taxonomy" id="931535"/>
    <lineage>
        <taxon>Bacteria</taxon>
        <taxon>Bacillati</taxon>
        <taxon>Actinomycetota</taxon>
        <taxon>Actinomycetes</taxon>
        <taxon>Micrococcales</taxon>
        <taxon>Cellulomonadaceae</taxon>
        <taxon>Cellulomonas</taxon>
    </lineage>
</organism>
<feature type="transmembrane region" description="Helical" evidence="9">
    <location>
        <begin position="140"/>
        <end position="159"/>
    </location>
</feature>
<evidence type="ECO:0000256" key="4">
    <source>
        <dbReference type="ARBA" id="ARBA00022679"/>
    </source>
</evidence>
<reference evidence="12 13" key="1">
    <citation type="submission" date="2019-07" db="EMBL/GenBank/DDBJ databases">
        <title>Whole genome shotgun sequence of Cellulomonas soli NBRC 109434.</title>
        <authorList>
            <person name="Hosoyama A."/>
            <person name="Uohara A."/>
            <person name="Ohji S."/>
            <person name="Ichikawa N."/>
        </authorList>
    </citation>
    <scope>NUCLEOTIDE SEQUENCE [LARGE SCALE GENOMIC DNA]</scope>
    <source>
        <strain evidence="12 13">NBRC 109434</strain>
    </source>
</reference>
<keyword evidence="6 12" id="KW-0418">Kinase</keyword>
<evidence type="ECO:0000313" key="12">
    <source>
        <dbReference type="EMBL" id="GEP69491.1"/>
    </source>
</evidence>
<keyword evidence="9" id="KW-0472">Membrane</keyword>
<feature type="domain" description="Histidine kinase/HSP90-like ATPase" evidence="10">
    <location>
        <begin position="314"/>
        <end position="405"/>
    </location>
</feature>
<dbReference type="InterPro" id="IPR036890">
    <property type="entry name" value="HATPase_C_sf"/>
</dbReference>
<evidence type="ECO:0000256" key="5">
    <source>
        <dbReference type="ARBA" id="ARBA00022741"/>
    </source>
</evidence>
<dbReference type="GO" id="GO:0000155">
    <property type="term" value="F:phosphorelay sensor kinase activity"/>
    <property type="evidence" value="ECO:0007669"/>
    <property type="project" value="InterPro"/>
</dbReference>
<dbReference type="Pfam" id="PF02518">
    <property type="entry name" value="HATPase_c"/>
    <property type="match status" value="1"/>
</dbReference>
<evidence type="ECO:0000256" key="7">
    <source>
        <dbReference type="ARBA" id="ARBA00022840"/>
    </source>
</evidence>
<comment type="caution">
    <text evidence="12">The sequence shown here is derived from an EMBL/GenBank/DDBJ whole genome shotgun (WGS) entry which is preliminary data.</text>
</comment>
<keyword evidence="5" id="KW-0547">Nucleotide-binding</keyword>
<evidence type="ECO:0000256" key="8">
    <source>
        <dbReference type="ARBA" id="ARBA00023012"/>
    </source>
</evidence>
<keyword evidence="13" id="KW-1185">Reference proteome</keyword>
<dbReference type="Gene3D" id="3.30.565.10">
    <property type="entry name" value="Histidine kinase-like ATPase, C-terminal domain"/>
    <property type="match status" value="1"/>
</dbReference>
<evidence type="ECO:0000259" key="11">
    <source>
        <dbReference type="Pfam" id="PF07730"/>
    </source>
</evidence>
<evidence type="ECO:0000256" key="9">
    <source>
        <dbReference type="SAM" id="Phobius"/>
    </source>
</evidence>
<evidence type="ECO:0000256" key="3">
    <source>
        <dbReference type="ARBA" id="ARBA00022553"/>
    </source>
</evidence>
<dbReference type="GO" id="GO:0016020">
    <property type="term" value="C:membrane"/>
    <property type="evidence" value="ECO:0007669"/>
    <property type="project" value="InterPro"/>
</dbReference>
<dbReference type="GO" id="GO:0005524">
    <property type="term" value="F:ATP binding"/>
    <property type="evidence" value="ECO:0007669"/>
    <property type="project" value="UniProtKB-KW"/>
</dbReference>
<sequence>MPSAGTAAVIGVSAFSSIVAVAFASSGRYRDGSSALLDMVCLLALTAVAASLIWRRRWPVAICLGASAVALVLPLDAFASLVALTWVYAQARHRTVLLCTGASVVAVAVSLGRDLAREGEAVIFSTTIQETGERFELMPIGYAIIGVLMVAGAVAVGLVRRYRTDARAARDAATAEAKQAAALRSQADHLRTELSRQDERELIAREMHDTVAHHLSLVSLHASVLEVTADDPGVDVGASARSMRGEASRALDEMRTLIAALRTAGDGLAEQYAGPAPRLADLPGLVDDARRAGVDIGATVFVDQGDSAPPALTRAVYRVVQESLTNAMKHGPGGRVDVEVRARPGNGVDVVVHNALAQSQGLGAASSGGTGGAGLIGMRERVEALDGTFSAEAQDGRFVVRAHLPWVGSPV</sequence>
<feature type="transmembrane region" description="Helical" evidence="9">
    <location>
        <begin position="61"/>
        <end position="88"/>
    </location>
</feature>
<keyword evidence="9" id="KW-0812">Transmembrane</keyword>
<evidence type="ECO:0000259" key="10">
    <source>
        <dbReference type="Pfam" id="PF02518"/>
    </source>
</evidence>
<keyword evidence="9" id="KW-1133">Transmembrane helix</keyword>
<dbReference type="Pfam" id="PF07730">
    <property type="entry name" value="HisKA_3"/>
    <property type="match status" value="1"/>
</dbReference>
<evidence type="ECO:0000256" key="1">
    <source>
        <dbReference type="ARBA" id="ARBA00000085"/>
    </source>
</evidence>
<feature type="transmembrane region" description="Helical" evidence="9">
    <location>
        <begin position="34"/>
        <end position="54"/>
    </location>
</feature>
<dbReference type="InterPro" id="IPR011712">
    <property type="entry name" value="Sig_transdc_His_kin_sub3_dim/P"/>
</dbReference>
<comment type="catalytic activity">
    <reaction evidence="1">
        <text>ATP + protein L-histidine = ADP + protein N-phospho-L-histidine.</text>
        <dbReference type="EC" id="2.7.13.3"/>
    </reaction>
</comment>
<dbReference type="InterPro" id="IPR050482">
    <property type="entry name" value="Sensor_HK_TwoCompSys"/>
</dbReference>